<dbReference type="OrthoDB" id="9792788at2"/>
<evidence type="ECO:0000313" key="3">
    <source>
        <dbReference type="Proteomes" id="UP000282311"/>
    </source>
</evidence>
<protein>
    <submittedName>
        <fullName evidence="2">FxsA family protein</fullName>
    </submittedName>
</protein>
<comment type="caution">
    <text evidence="2">The sequence shown here is derived from an EMBL/GenBank/DDBJ whole genome shotgun (WGS) entry which is preliminary data.</text>
</comment>
<dbReference type="PANTHER" id="PTHR35335:SF1">
    <property type="entry name" value="UPF0716 PROTEIN FXSA"/>
    <property type="match status" value="1"/>
</dbReference>
<keyword evidence="3" id="KW-1185">Reference proteome</keyword>
<sequence length="131" mass="14563">MGRILLVLFIIVPALELWTIVEVGKRIGGWQTFLVIVLTGIVGAYLAKKEAARVWAYAQRDMASGIVPTRAILDGICVFAGGVFLISPGFLTDIAGILLVLPFTRALFRNLLLVWIQRLLASGRPFFFFRR</sequence>
<keyword evidence="1" id="KW-1133">Transmembrane helix</keyword>
<feature type="transmembrane region" description="Helical" evidence="1">
    <location>
        <begin position="94"/>
        <end position="116"/>
    </location>
</feature>
<feature type="transmembrane region" description="Helical" evidence="1">
    <location>
        <begin position="27"/>
        <end position="47"/>
    </location>
</feature>
<keyword evidence="1" id="KW-0472">Membrane</keyword>
<keyword evidence="1" id="KW-0812">Transmembrane</keyword>
<dbReference type="NCBIfam" id="NF008528">
    <property type="entry name" value="PRK11463.1-2"/>
    <property type="match status" value="1"/>
</dbReference>
<organism evidence="2 3">
    <name type="scientific">Paenibacillus ginsengarvi</name>
    <dbReference type="NCBI Taxonomy" id="400777"/>
    <lineage>
        <taxon>Bacteria</taxon>
        <taxon>Bacillati</taxon>
        <taxon>Bacillota</taxon>
        <taxon>Bacilli</taxon>
        <taxon>Bacillales</taxon>
        <taxon>Paenibacillaceae</taxon>
        <taxon>Paenibacillus</taxon>
    </lineage>
</organism>
<reference evidence="2 3" key="1">
    <citation type="journal article" date="2007" name="Int. J. Syst. Evol. Microbiol.">
        <title>Paenibacillus ginsengarvi sp. nov., isolated from soil from ginseng cultivation.</title>
        <authorList>
            <person name="Yoon M.H."/>
            <person name="Ten L.N."/>
            <person name="Im W.T."/>
        </authorList>
    </citation>
    <scope>NUCLEOTIDE SEQUENCE [LARGE SCALE GENOMIC DNA]</scope>
    <source>
        <strain evidence="2 3">KCTC 13059</strain>
    </source>
</reference>
<dbReference type="InterPro" id="IPR007313">
    <property type="entry name" value="FxsA"/>
</dbReference>
<gene>
    <name evidence="2" type="ORF">D7M11_07370</name>
</gene>
<feature type="transmembrane region" description="Helical" evidence="1">
    <location>
        <begin position="67"/>
        <end position="88"/>
    </location>
</feature>
<evidence type="ECO:0000256" key="1">
    <source>
        <dbReference type="SAM" id="Phobius"/>
    </source>
</evidence>
<dbReference type="Pfam" id="PF04186">
    <property type="entry name" value="FxsA"/>
    <property type="match status" value="1"/>
</dbReference>
<name>A0A3B0CLS9_9BACL</name>
<evidence type="ECO:0000313" key="2">
    <source>
        <dbReference type="EMBL" id="RKN85698.1"/>
    </source>
</evidence>
<dbReference type="GO" id="GO:0016020">
    <property type="term" value="C:membrane"/>
    <property type="evidence" value="ECO:0007669"/>
    <property type="project" value="InterPro"/>
</dbReference>
<proteinExistence type="predicted"/>
<accession>A0A3B0CLS9</accession>
<dbReference type="PANTHER" id="PTHR35335">
    <property type="entry name" value="UPF0716 PROTEIN FXSA"/>
    <property type="match status" value="1"/>
</dbReference>
<dbReference type="AlphaFoldDB" id="A0A3B0CLS9"/>
<dbReference type="EMBL" id="RBAH01000004">
    <property type="protein sequence ID" value="RKN85698.1"/>
    <property type="molecule type" value="Genomic_DNA"/>
</dbReference>
<dbReference type="Proteomes" id="UP000282311">
    <property type="component" value="Unassembled WGS sequence"/>
</dbReference>